<protein>
    <recommendedName>
        <fullName evidence="2">LRRK2 ARM repeat domain-containing protein</fullName>
    </recommendedName>
</protein>
<dbReference type="Proteomes" id="UP001443914">
    <property type="component" value="Unassembled WGS sequence"/>
</dbReference>
<proteinExistence type="predicted"/>
<dbReference type="Pfam" id="PF23744">
    <property type="entry name" value="ARM_LRRK2"/>
    <property type="match status" value="1"/>
</dbReference>
<dbReference type="InterPro" id="IPR000225">
    <property type="entry name" value="Armadillo"/>
</dbReference>
<keyword evidence="4" id="KW-1185">Reference proteome</keyword>
<comment type="caution">
    <text evidence="3">The sequence shown here is derived from an EMBL/GenBank/DDBJ whole genome shotgun (WGS) entry which is preliminary data.</text>
</comment>
<accession>A0AAW1K4B3</accession>
<name>A0AAW1K4B3_SAPOF</name>
<dbReference type="SMART" id="SM00185">
    <property type="entry name" value="ARM"/>
    <property type="match status" value="3"/>
</dbReference>
<dbReference type="SUPFAM" id="SSF48371">
    <property type="entry name" value="ARM repeat"/>
    <property type="match status" value="1"/>
</dbReference>
<feature type="domain" description="LRRK2 ARM repeat" evidence="2">
    <location>
        <begin position="308"/>
        <end position="440"/>
    </location>
</feature>
<keyword evidence="1" id="KW-0677">Repeat</keyword>
<dbReference type="EMBL" id="JBDFQZ010000006">
    <property type="protein sequence ID" value="KAK9714046.1"/>
    <property type="molecule type" value="Genomic_DNA"/>
</dbReference>
<evidence type="ECO:0000256" key="1">
    <source>
        <dbReference type="ARBA" id="ARBA00022737"/>
    </source>
</evidence>
<evidence type="ECO:0000313" key="4">
    <source>
        <dbReference type="Proteomes" id="UP001443914"/>
    </source>
</evidence>
<dbReference type="InterPro" id="IPR056597">
    <property type="entry name" value="ARM_LRRK2"/>
</dbReference>
<reference evidence="3" key="1">
    <citation type="submission" date="2024-03" db="EMBL/GenBank/DDBJ databases">
        <title>WGS assembly of Saponaria officinalis var. Norfolk2.</title>
        <authorList>
            <person name="Jenkins J."/>
            <person name="Shu S."/>
            <person name="Grimwood J."/>
            <person name="Barry K."/>
            <person name="Goodstein D."/>
            <person name="Schmutz J."/>
            <person name="Leebens-Mack J."/>
            <person name="Osbourn A."/>
        </authorList>
    </citation>
    <scope>NUCLEOTIDE SEQUENCE [LARGE SCALE GENOMIC DNA]</scope>
    <source>
        <strain evidence="3">JIC</strain>
    </source>
</reference>
<dbReference type="InterPro" id="IPR011989">
    <property type="entry name" value="ARM-like"/>
</dbReference>
<dbReference type="PANTHER" id="PTHR22895">
    <property type="entry name" value="ARMADILLO REPEAT-CONTAINING PROTEIN 6"/>
    <property type="match status" value="1"/>
</dbReference>
<evidence type="ECO:0000313" key="3">
    <source>
        <dbReference type="EMBL" id="KAK9714046.1"/>
    </source>
</evidence>
<gene>
    <name evidence="3" type="ORF">RND81_06G067800</name>
</gene>
<dbReference type="InterPro" id="IPR016024">
    <property type="entry name" value="ARM-type_fold"/>
</dbReference>
<dbReference type="Gene3D" id="1.25.10.10">
    <property type="entry name" value="Leucine-rich Repeat Variant"/>
    <property type="match status" value="2"/>
</dbReference>
<dbReference type="AlphaFoldDB" id="A0AAW1K4B3"/>
<organism evidence="3 4">
    <name type="scientific">Saponaria officinalis</name>
    <name type="common">Common soapwort</name>
    <name type="synonym">Lychnis saponaria</name>
    <dbReference type="NCBI Taxonomy" id="3572"/>
    <lineage>
        <taxon>Eukaryota</taxon>
        <taxon>Viridiplantae</taxon>
        <taxon>Streptophyta</taxon>
        <taxon>Embryophyta</taxon>
        <taxon>Tracheophyta</taxon>
        <taxon>Spermatophyta</taxon>
        <taxon>Magnoliopsida</taxon>
        <taxon>eudicotyledons</taxon>
        <taxon>Gunneridae</taxon>
        <taxon>Pentapetalae</taxon>
        <taxon>Caryophyllales</taxon>
        <taxon>Caryophyllaceae</taxon>
        <taxon>Caryophylleae</taxon>
        <taxon>Saponaria</taxon>
    </lineage>
</organism>
<dbReference type="PANTHER" id="PTHR22895:SF0">
    <property type="entry name" value="ARMADILLO REPEAT-CONTAINING PROTEIN 6"/>
    <property type="match status" value="1"/>
</dbReference>
<sequence length="457" mass="48572">MNGATTGKKTKISQASFDEVVRENVEELGMDRKEAIEDAIETLTLQGVDLSGIVTSDTPHPVIVSLNKLKQCVHIESLGTLLDDFALVCGASDASSSAIATQNGGVETLTSICSKVSTSSDSKLIISSLSALSCLLCDVHSNEAFARCGGPDIVVAIMSSIQQHQAESVDLLNACFAVVAAAATGSEILKESFVNLNVDHLIINAFNHIPAGSIPPSLYDAIRALLTSDDHRVAASQVFGYARRFAKLGIADALARSLCQDLTSPSLVSACVALKAVAVNDDICRSVADKGGIDAVLRCIDDSGEHYNKAVARSCCSLLSKLAGSDQNKSTIVEKKGMDRLIRLSSRFEDDPSVIQEVMYIISVLCLRSPDHASCAMEAGAGDLAIEAMQTFPASQQLQKNACLMIRNLVVRNPENGKILLNNGVEKVIRKAKESHGYCKEAATDALRDLGLSNYNL</sequence>
<evidence type="ECO:0000259" key="2">
    <source>
        <dbReference type="Pfam" id="PF23744"/>
    </source>
</evidence>